<dbReference type="SUPFAM" id="SSF47413">
    <property type="entry name" value="lambda repressor-like DNA-binding domains"/>
    <property type="match status" value="1"/>
</dbReference>
<organism evidence="3 4">
    <name type="scientific">Lacticaseibacillus paracasei</name>
    <name type="common">Lactobacillus paracasei</name>
    <dbReference type="NCBI Taxonomy" id="1597"/>
    <lineage>
        <taxon>Bacteria</taxon>
        <taxon>Bacillati</taxon>
        <taxon>Bacillota</taxon>
        <taxon>Bacilli</taxon>
        <taxon>Lactobacillales</taxon>
        <taxon>Lactobacillaceae</taxon>
        <taxon>Lacticaseibacillus</taxon>
    </lineage>
</organism>
<name>A0A422M345_LACPA</name>
<evidence type="ECO:0000313" key="4">
    <source>
        <dbReference type="Proteomes" id="UP000284716"/>
    </source>
</evidence>
<dbReference type="InterPro" id="IPR010982">
    <property type="entry name" value="Lambda_DNA-bd_dom_sf"/>
</dbReference>
<accession>A0A422M345</accession>
<dbReference type="InterPro" id="IPR001387">
    <property type="entry name" value="Cro/C1-type_HTH"/>
</dbReference>
<dbReference type="PANTHER" id="PTHR43236">
    <property type="entry name" value="ANTITOXIN HIGA1"/>
    <property type="match status" value="1"/>
</dbReference>
<dbReference type="Gene3D" id="1.10.260.40">
    <property type="entry name" value="lambda repressor-like DNA-binding domains"/>
    <property type="match status" value="1"/>
</dbReference>
<dbReference type="Proteomes" id="UP000284716">
    <property type="component" value="Unassembled WGS sequence"/>
</dbReference>
<dbReference type="PROSITE" id="PS50943">
    <property type="entry name" value="HTH_CROC1"/>
    <property type="match status" value="1"/>
</dbReference>
<dbReference type="AlphaFoldDB" id="A0A422M345"/>
<dbReference type="InterPro" id="IPR052345">
    <property type="entry name" value="Rad_response_metalloprotease"/>
</dbReference>
<dbReference type="InterPro" id="IPR010359">
    <property type="entry name" value="IrrE_HExxH"/>
</dbReference>
<comment type="similarity">
    <text evidence="1">Belongs to the short-chain fatty acyl-CoA assimilation regulator (ScfR) family.</text>
</comment>
<evidence type="ECO:0000256" key="1">
    <source>
        <dbReference type="ARBA" id="ARBA00007227"/>
    </source>
</evidence>
<dbReference type="Gene3D" id="1.10.10.2910">
    <property type="match status" value="1"/>
</dbReference>
<dbReference type="Pfam" id="PF01381">
    <property type="entry name" value="HTH_3"/>
    <property type="match status" value="1"/>
</dbReference>
<gene>
    <name evidence="3" type="ORF">FAM18157_01423</name>
</gene>
<dbReference type="CDD" id="cd00093">
    <property type="entry name" value="HTH_XRE"/>
    <property type="match status" value="1"/>
</dbReference>
<comment type="caution">
    <text evidence="3">The sequence shown here is derived from an EMBL/GenBank/DDBJ whole genome shotgun (WGS) entry which is preliminary data.</text>
</comment>
<reference evidence="3 4" key="1">
    <citation type="journal article" date="2018" name="Front. Microbiol.">
        <title>Conversion of Methionine to Cysteine in Lactobacillus paracasei Depends on the Highly Mobile cysK-ctl-cysE Gene Cluster.</title>
        <authorList>
            <person name="Wuthrich D."/>
            <person name="Irmler S."/>
            <person name="Berthoud H."/>
            <person name="Guggenbuhl B."/>
            <person name="Eugster E."/>
            <person name="Bruggmann R."/>
        </authorList>
    </citation>
    <scope>NUCLEOTIDE SEQUENCE [LARGE SCALE GENOMIC DNA]</scope>
    <source>
        <strain evidence="3 4">FAM18157</strain>
    </source>
</reference>
<dbReference type="SMART" id="SM00530">
    <property type="entry name" value="HTH_XRE"/>
    <property type="match status" value="1"/>
</dbReference>
<dbReference type="GO" id="GO:0003677">
    <property type="term" value="F:DNA binding"/>
    <property type="evidence" value="ECO:0007669"/>
    <property type="project" value="InterPro"/>
</dbReference>
<dbReference type="Pfam" id="PF06114">
    <property type="entry name" value="Peptidase_M78"/>
    <property type="match status" value="1"/>
</dbReference>
<evidence type="ECO:0000259" key="2">
    <source>
        <dbReference type="PROSITE" id="PS50943"/>
    </source>
</evidence>
<protein>
    <submittedName>
        <fullName evidence="3">Helix-turn-helix domain protein</fullName>
    </submittedName>
</protein>
<evidence type="ECO:0000313" key="3">
    <source>
        <dbReference type="EMBL" id="RND81500.1"/>
    </source>
</evidence>
<feature type="domain" description="HTH cro/C1-type" evidence="2">
    <location>
        <begin position="7"/>
        <end position="61"/>
    </location>
</feature>
<dbReference type="EMBL" id="LKFS01000054">
    <property type="protein sequence ID" value="RND81500.1"/>
    <property type="molecule type" value="Genomic_DNA"/>
</dbReference>
<dbReference type="RefSeq" id="WP_123031927.1">
    <property type="nucleotide sequence ID" value="NZ_JAHLXM010000085.1"/>
</dbReference>
<sequence length="389" mass="44814">MFYGENLKNLRMLYGVSRKQLANKLKLTEQSIGNYENESFSPEINIVIEMSKIFDVKSTFFFKKFPRNGIVPTQHVAFRSSERNIRKSVAQNVTQINFAANIIEYCEAVINFKANKLKSLVHQLNTTKKKALLSGKGWTIEDTAKYTRNSLKIDSNKRLLYIVENAGAFVIEKEIDINADAYSVWTRNEDGSLRSPFIILGRRNKSAVRRIFDVAHELGHLLMHTNVDFENLENSEFREYEHEANEFASALLLPQEKIKEAFKTVRNPARPDDYKLIKKDFLVSLATAEYRAYKLGLVSKEQNNRFFASMYRKHYKQIEPLDNDIPINRPEKIKALLKLLYERGDLGSIISDVFQIEPKLLIEVLGLSDSFLGTITDSSSSQNNVFRFA</sequence>
<proteinExistence type="inferred from homology"/>
<dbReference type="PANTHER" id="PTHR43236:SF1">
    <property type="entry name" value="BLL7220 PROTEIN"/>
    <property type="match status" value="1"/>
</dbReference>